<dbReference type="eggNOG" id="COG0193">
    <property type="taxonomic scope" value="Bacteria"/>
</dbReference>
<feature type="active site" description="Proton acceptor" evidence="8">
    <location>
        <position position="19"/>
    </location>
</feature>
<dbReference type="AlphaFoldDB" id="U7UIQ7"/>
<dbReference type="PANTHER" id="PTHR17224">
    <property type="entry name" value="PEPTIDYL-TRNA HYDROLASE"/>
    <property type="match status" value="1"/>
</dbReference>
<dbReference type="InterPro" id="IPR001328">
    <property type="entry name" value="Pept_tRNA_hydro"/>
</dbReference>
<comment type="function">
    <text evidence="8">Catalyzes the release of premature peptidyl moieties from peptidyl-tRNA molecules trapped in stalled 50S ribosomal subunits, and thus maintains levels of free tRNAs and 50S ribosomes.</text>
</comment>
<dbReference type="NCBIfam" id="TIGR00447">
    <property type="entry name" value="pth"/>
    <property type="match status" value="1"/>
</dbReference>
<dbReference type="CDD" id="cd00462">
    <property type="entry name" value="PTH"/>
    <property type="match status" value="1"/>
</dbReference>
<keyword evidence="4 8" id="KW-0694">RNA-binding</keyword>
<dbReference type="Proteomes" id="UP000017090">
    <property type="component" value="Unassembled WGS sequence"/>
</dbReference>
<feature type="site" description="Stabilizes the basic form of H active site to accept a proton" evidence="8">
    <location>
        <position position="91"/>
    </location>
</feature>
<dbReference type="GO" id="GO:0000049">
    <property type="term" value="F:tRNA binding"/>
    <property type="evidence" value="ECO:0007669"/>
    <property type="project" value="UniProtKB-UniRule"/>
</dbReference>
<gene>
    <name evidence="8 9" type="primary">pth</name>
    <name evidence="9" type="ORF">HMPREF1250_1410</name>
</gene>
<evidence type="ECO:0000256" key="2">
    <source>
        <dbReference type="ARBA" id="ARBA00022555"/>
    </source>
</evidence>
<dbReference type="GO" id="GO:0006515">
    <property type="term" value="P:protein quality control for misfolded or incompletely synthesized proteins"/>
    <property type="evidence" value="ECO:0007669"/>
    <property type="project" value="UniProtKB-UniRule"/>
</dbReference>
<evidence type="ECO:0000256" key="7">
    <source>
        <dbReference type="ARBA" id="ARBA00050038"/>
    </source>
</evidence>
<protein>
    <recommendedName>
        <fullName evidence="7 8">Peptidyl-tRNA hydrolase</fullName>
        <shortName evidence="8">Pth</shortName>
        <ecNumber evidence="1 8">3.1.1.29</ecNumber>
    </recommendedName>
</protein>
<dbReference type="GO" id="GO:0005737">
    <property type="term" value="C:cytoplasm"/>
    <property type="evidence" value="ECO:0007669"/>
    <property type="project" value="UniProtKB-SubCell"/>
</dbReference>
<dbReference type="SUPFAM" id="SSF53178">
    <property type="entry name" value="Peptidyl-tRNA hydrolase-like"/>
    <property type="match status" value="1"/>
</dbReference>
<organism evidence="9 10">
    <name type="scientific">Megasphaera vaginalis</name>
    <name type="common">ex Srinivasan et al. 2021</name>
    <dbReference type="NCBI Taxonomy" id="1111454"/>
    <lineage>
        <taxon>Bacteria</taxon>
        <taxon>Bacillati</taxon>
        <taxon>Bacillota</taxon>
        <taxon>Negativicutes</taxon>
        <taxon>Veillonellales</taxon>
        <taxon>Veillonellaceae</taxon>
        <taxon>Megasphaera</taxon>
    </lineage>
</organism>
<accession>U7UIQ7</accession>
<name>U7UIQ7_9FIRM</name>
<dbReference type="Gene3D" id="3.40.50.1470">
    <property type="entry name" value="Peptidyl-tRNA hydrolase"/>
    <property type="match status" value="1"/>
</dbReference>
<evidence type="ECO:0000313" key="10">
    <source>
        <dbReference type="Proteomes" id="UP000017090"/>
    </source>
</evidence>
<dbReference type="GO" id="GO:0004045">
    <property type="term" value="F:peptidyl-tRNA hydrolase activity"/>
    <property type="evidence" value="ECO:0007669"/>
    <property type="project" value="UniProtKB-UniRule"/>
</dbReference>
<dbReference type="PATRIC" id="fig|1111454.3.peg.1333"/>
<evidence type="ECO:0000256" key="5">
    <source>
        <dbReference type="ARBA" id="ARBA00038063"/>
    </source>
</evidence>
<dbReference type="HAMAP" id="MF_00083">
    <property type="entry name" value="Pept_tRNA_hydro_bact"/>
    <property type="match status" value="1"/>
</dbReference>
<evidence type="ECO:0000256" key="6">
    <source>
        <dbReference type="ARBA" id="ARBA00048707"/>
    </source>
</evidence>
<evidence type="ECO:0000256" key="8">
    <source>
        <dbReference type="HAMAP-Rule" id="MF_00083"/>
    </source>
</evidence>
<dbReference type="PROSITE" id="PS01196">
    <property type="entry name" value="PEPT_TRNA_HYDROL_2"/>
    <property type="match status" value="1"/>
</dbReference>
<dbReference type="EMBL" id="AWXA01000037">
    <property type="protein sequence ID" value="ERT59171.1"/>
    <property type="molecule type" value="Genomic_DNA"/>
</dbReference>
<sequence length="190" mass="21161">MHMIVGLGNPGREYERSKHNTGFLVVDELAKRWEVNCWQSKMEALVATATVGGEPVLLVKPQTYMNESGRAVGPLMRWYKIDEPDVYVIYDDLDLPVGKLRIRTNGSDGGHNGIKSLFANGCRDFTRFRIGIGRPLPHRDVIDHVLTPFPEELQEPYGAGIQAAAKAVEGCLALGVSKGMNRFNPKKKNR</sequence>
<evidence type="ECO:0000256" key="4">
    <source>
        <dbReference type="ARBA" id="ARBA00022884"/>
    </source>
</evidence>
<comment type="similarity">
    <text evidence="5 8">Belongs to the PTH family.</text>
</comment>
<feature type="binding site" evidence="8">
    <location>
        <position position="112"/>
    </location>
    <ligand>
        <name>tRNA</name>
        <dbReference type="ChEBI" id="CHEBI:17843"/>
    </ligand>
</feature>
<comment type="function">
    <text evidence="8">Hydrolyzes ribosome-free peptidyl-tRNAs (with 1 or more amino acids incorporated), which drop off the ribosome during protein synthesis, or as a result of ribosome stalling.</text>
</comment>
<comment type="caution">
    <text evidence="9">The sequence shown here is derived from an EMBL/GenBank/DDBJ whole genome shotgun (WGS) entry which is preliminary data.</text>
</comment>
<feature type="binding site" evidence="8">
    <location>
        <position position="64"/>
    </location>
    <ligand>
        <name>tRNA</name>
        <dbReference type="ChEBI" id="CHEBI:17843"/>
    </ligand>
</feature>
<comment type="subunit">
    <text evidence="8">Monomer.</text>
</comment>
<dbReference type="STRING" id="1111454.HMPREF1250_1410"/>
<evidence type="ECO:0000256" key="1">
    <source>
        <dbReference type="ARBA" id="ARBA00013260"/>
    </source>
</evidence>
<feature type="site" description="Discriminates between blocked and unblocked aminoacyl-tRNA" evidence="8">
    <location>
        <position position="9"/>
    </location>
</feature>
<comment type="catalytic activity">
    <reaction evidence="6 8">
        <text>an N-acyl-L-alpha-aminoacyl-tRNA + H2O = an N-acyl-L-amino acid + a tRNA + H(+)</text>
        <dbReference type="Rhea" id="RHEA:54448"/>
        <dbReference type="Rhea" id="RHEA-COMP:10123"/>
        <dbReference type="Rhea" id="RHEA-COMP:13883"/>
        <dbReference type="ChEBI" id="CHEBI:15377"/>
        <dbReference type="ChEBI" id="CHEBI:15378"/>
        <dbReference type="ChEBI" id="CHEBI:59874"/>
        <dbReference type="ChEBI" id="CHEBI:78442"/>
        <dbReference type="ChEBI" id="CHEBI:138191"/>
        <dbReference type="EC" id="3.1.1.29"/>
    </reaction>
</comment>
<keyword evidence="2 8" id="KW-0820">tRNA-binding</keyword>
<feature type="binding site" evidence="8">
    <location>
        <position position="14"/>
    </location>
    <ligand>
        <name>tRNA</name>
        <dbReference type="ChEBI" id="CHEBI:17843"/>
    </ligand>
</feature>
<evidence type="ECO:0000313" key="9">
    <source>
        <dbReference type="EMBL" id="ERT59171.1"/>
    </source>
</evidence>
<keyword evidence="8" id="KW-0963">Cytoplasm</keyword>
<dbReference type="EC" id="3.1.1.29" evidence="1 8"/>
<reference evidence="9 10" key="1">
    <citation type="submission" date="2013-09" db="EMBL/GenBank/DDBJ databases">
        <authorList>
            <person name="Durkin A.S."/>
            <person name="Haft D.R."/>
            <person name="McCorrison J."/>
            <person name="Torralba M."/>
            <person name="Gillis M."/>
            <person name="Haft D.H."/>
            <person name="Methe B."/>
            <person name="Sutton G."/>
            <person name="Nelson K.E."/>
        </authorList>
    </citation>
    <scope>NUCLEOTIDE SEQUENCE [LARGE SCALE GENOMIC DNA]</scope>
    <source>
        <strain evidence="9 10">BV3C16-1</strain>
    </source>
</reference>
<dbReference type="PANTHER" id="PTHR17224:SF1">
    <property type="entry name" value="PEPTIDYL-TRNA HYDROLASE"/>
    <property type="match status" value="1"/>
</dbReference>
<comment type="subcellular location">
    <subcellularLocation>
        <location evidence="8">Cytoplasm</location>
    </subcellularLocation>
</comment>
<keyword evidence="3 8" id="KW-0378">Hydrolase</keyword>
<dbReference type="GO" id="GO:0072344">
    <property type="term" value="P:rescue of stalled ribosome"/>
    <property type="evidence" value="ECO:0007669"/>
    <property type="project" value="UniProtKB-UniRule"/>
</dbReference>
<dbReference type="InterPro" id="IPR018171">
    <property type="entry name" value="Pept_tRNA_hydro_CS"/>
</dbReference>
<dbReference type="FunFam" id="3.40.50.1470:FF:000001">
    <property type="entry name" value="Peptidyl-tRNA hydrolase"/>
    <property type="match status" value="1"/>
</dbReference>
<dbReference type="Pfam" id="PF01195">
    <property type="entry name" value="Pept_tRNA_hydro"/>
    <property type="match status" value="1"/>
</dbReference>
<feature type="binding site" evidence="8">
    <location>
        <position position="66"/>
    </location>
    <ligand>
        <name>tRNA</name>
        <dbReference type="ChEBI" id="CHEBI:17843"/>
    </ligand>
</feature>
<evidence type="ECO:0000256" key="3">
    <source>
        <dbReference type="ARBA" id="ARBA00022801"/>
    </source>
</evidence>
<proteinExistence type="inferred from homology"/>
<dbReference type="InterPro" id="IPR036416">
    <property type="entry name" value="Pept_tRNA_hydro_sf"/>
</dbReference>
<keyword evidence="10" id="KW-1185">Reference proteome</keyword>